<name>A0A917ZKX2_9ACTN</name>
<dbReference type="PANTHER" id="PTHR30136">
    <property type="entry name" value="HELIX-TURN-HELIX TRANSCRIPTIONAL REGULATOR, ICLR FAMILY"/>
    <property type="match status" value="1"/>
</dbReference>
<evidence type="ECO:0000313" key="6">
    <source>
        <dbReference type="EMBL" id="GGO84672.1"/>
    </source>
</evidence>
<gene>
    <name evidence="6" type="ORF">GCM10012280_16680</name>
</gene>
<dbReference type="Gene3D" id="3.30.450.40">
    <property type="match status" value="1"/>
</dbReference>
<dbReference type="PROSITE" id="PS51077">
    <property type="entry name" value="HTH_ICLR"/>
    <property type="match status" value="1"/>
</dbReference>
<dbReference type="GO" id="GO:0045892">
    <property type="term" value="P:negative regulation of DNA-templated transcription"/>
    <property type="evidence" value="ECO:0007669"/>
    <property type="project" value="TreeGrafter"/>
</dbReference>
<protein>
    <submittedName>
        <fullName evidence="6">Transcriptional regulator</fullName>
    </submittedName>
</protein>
<evidence type="ECO:0000256" key="2">
    <source>
        <dbReference type="ARBA" id="ARBA00023125"/>
    </source>
</evidence>
<keyword evidence="2" id="KW-0238">DNA-binding</keyword>
<dbReference type="PANTHER" id="PTHR30136:SF24">
    <property type="entry name" value="HTH-TYPE TRANSCRIPTIONAL REPRESSOR ALLR"/>
    <property type="match status" value="1"/>
</dbReference>
<dbReference type="Pfam" id="PF09339">
    <property type="entry name" value="HTH_IclR"/>
    <property type="match status" value="1"/>
</dbReference>
<dbReference type="InterPro" id="IPR036390">
    <property type="entry name" value="WH_DNA-bd_sf"/>
</dbReference>
<evidence type="ECO:0000313" key="7">
    <source>
        <dbReference type="Proteomes" id="UP000641932"/>
    </source>
</evidence>
<dbReference type="SUPFAM" id="SSF46785">
    <property type="entry name" value="Winged helix' DNA-binding domain"/>
    <property type="match status" value="1"/>
</dbReference>
<organism evidence="6 7">
    <name type="scientific">Wenjunlia tyrosinilytica</name>
    <dbReference type="NCBI Taxonomy" id="1544741"/>
    <lineage>
        <taxon>Bacteria</taxon>
        <taxon>Bacillati</taxon>
        <taxon>Actinomycetota</taxon>
        <taxon>Actinomycetes</taxon>
        <taxon>Kitasatosporales</taxon>
        <taxon>Streptomycetaceae</taxon>
        <taxon>Wenjunlia</taxon>
    </lineage>
</organism>
<reference evidence="6" key="1">
    <citation type="journal article" date="2014" name="Int. J. Syst. Evol. Microbiol.">
        <title>Complete genome sequence of Corynebacterium casei LMG S-19264T (=DSM 44701T), isolated from a smear-ripened cheese.</title>
        <authorList>
            <consortium name="US DOE Joint Genome Institute (JGI-PGF)"/>
            <person name="Walter F."/>
            <person name="Albersmeier A."/>
            <person name="Kalinowski J."/>
            <person name="Ruckert C."/>
        </authorList>
    </citation>
    <scope>NUCLEOTIDE SEQUENCE</scope>
    <source>
        <strain evidence="6">CGMCC 4.7201</strain>
    </source>
</reference>
<dbReference type="AlphaFoldDB" id="A0A917ZKX2"/>
<dbReference type="GO" id="GO:0003677">
    <property type="term" value="F:DNA binding"/>
    <property type="evidence" value="ECO:0007669"/>
    <property type="project" value="UniProtKB-KW"/>
</dbReference>
<dbReference type="InterPro" id="IPR050707">
    <property type="entry name" value="HTH_MetabolicPath_Reg"/>
</dbReference>
<dbReference type="InterPro" id="IPR036388">
    <property type="entry name" value="WH-like_DNA-bd_sf"/>
</dbReference>
<dbReference type="GO" id="GO:0003700">
    <property type="term" value="F:DNA-binding transcription factor activity"/>
    <property type="evidence" value="ECO:0007669"/>
    <property type="project" value="TreeGrafter"/>
</dbReference>
<dbReference type="InterPro" id="IPR005471">
    <property type="entry name" value="Tscrpt_reg_IclR_N"/>
</dbReference>
<dbReference type="Proteomes" id="UP000641932">
    <property type="component" value="Unassembled WGS sequence"/>
</dbReference>
<dbReference type="PROSITE" id="PS51078">
    <property type="entry name" value="ICLR_ED"/>
    <property type="match status" value="1"/>
</dbReference>
<dbReference type="InterPro" id="IPR014757">
    <property type="entry name" value="Tscrpt_reg_IclR_C"/>
</dbReference>
<dbReference type="Pfam" id="PF01614">
    <property type="entry name" value="IclR_C"/>
    <property type="match status" value="1"/>
</dbReference>
<comment type="caution">
    <text evidence="6">The sequence shown here is derived from an EMBL/GenBank/DDBJ whole genome shotgun (WGS) entry which is preliminary data.</text>
</comment>
<evidence type="ECO:0000259" key="5">
    <source>
        <dbReference type="PROSITE" id="PS51078"/>
    </source>
</evidence>
<dbReference type="EMBL" id="BMMS01000006">
    <property type="protein sequence ID" value="GGO84672.1"/>
    <property type="molecule type" value="Genomic_DNA"/>
</dbReference>
<evidence type="ECO:0000256" key="3">
    <source>
        <dbReference type="ARBA" id="ARBA00023163"/>
    </source>
</evidence>
<reference evidence="6" key="2">
    <citation type="submission" date="2020-09" db="EMBL/GenBank/DDBJ databases">
        <authorList>
            <person name="Sun Q."/>
            <person name="Zhou Y."/>
        </authorList>
    </citation>
    <scope>NUCLEOTIDE SEQUENCE</scope>
    <source>
        <strain evidence="6">CGMCC 4.7201</strain>
    </source>
</reference>
<keyword evidence="7" id="KW-1185">Reference proteome</keyword>
<sequence>MAVFLAQGASDFANGHVPVVDGRWAGRGREVDGALGRGGRGYGGHMRSNPGGGNAIEKVLAVLEALPEHERVTDIAGATGLAKSTVHRILQSLVDRQFAIPTGSGSYIGGPRILSLAGKVMGRFNPAQHADAALRGLCQETGCTVHFALLDADQAVYAAKLEGAKPYRMPSRVGLGIRLHSTAIGKSILAALPPSEADAIMARTGLEARTPNTVTDPTELRRRLDEVRSRGWAYDDEENEPGILCIAAAVQGHTGAVIGAVSVATISLDPWPADVESLAAQVRSTADEVSTALGAPDRTTG</sequence>
<dbReference type="InterPro" id="IPR029016">
    <property type="entry name" value="GAF-like_dom_sf"/>
</dbReference>
<dbReference type="SUPFAM" id="SSF55781">
    <property type="entry name" value="GAF domain-like"/>
    <property type="match status" value="1"/>
</dbReference>
<keyword evidence="3" id="KW-0804">Transcription</keyword>
<proteinExistence type="predicted"/>
<accession>A0A917ZKX2</accession>
<dbReference type="SMART" id="SM00346">
    <property type="entry name" value="HTH_ICLR"/>
    <property type="match status" value="1"/>
</dbReference>
<feature type="domain" description="HTH iclR-type" evidence="4">
    <location>
        <begin position="53"/>
        <end position="111"/>
    </location>
</feature>
<keyword evidence="1" id="KW-0805">Transcription regulation</keyword>
<feature type="domain" description="IclR-ED" evidence="5">
    <location>
        <begin position="112"/>
        <end position="295"/>
    </location>
</feature>
<dbReference type="Gene3D" id="1.10.10.10">
    <property type="entry name" value="Winged helix-like DNA-binding domain superfamily/Winged helix DNA-binding domain"/>
    <property type="match status" value="1"/>
</dbReference>
<evidence type="ECO:0000259" key="4">
    <source>
        <dbReference type="PROSITE" id="PS51077"/>
    </source>
</evidence>
<evidence type="ECO:0000256" key="1">
    <source>
        <dbReference type="ARBA" id="ARBA00023015"/>
    </source>
</evidence>